<dbReference type="Pfam" id="PF00858">
    <property type="entry name" value="ASC"/>
    <property type="match status" value="1"/>
</dbReference>
<evidence type="ECO:0000313" key="13">
    <source>
        <dbReference type="EMBL" id="CAF0734924.1"/>
    </source>
</evidence>
<dbReference type="PANTHER" id="PTHR11690">
    <property type="entry name" value="AMILORIDE-SENSITIVE SODIUM CHANNEL-RELATED"/>
    <property type="match status" value="1"/>
</dbReference>
<keyword evidence="9 11" id="KW-0739">Sodium transport</keyword>
<evidence type="ECO:0000256" key="7">
    <source>
        <dbReference type="ARBA" id="ARBA00023065"/>
    </source>
</evidence>
<dbReference type="AlphaFoldDB" id="A0A813N8X0"/>
<keyword evidence="5 12" id="KW-1133">Transmembrane helix</keyword>
<evidence type="ECO:0000313" key="14">
    <source>
        <dbReference type="Proteomes" id="UP000663879"/>
    </source>
</evidence>
<reference evidence="13" key="1">
    <citation type="submission" date="2021-02" db="EMBL/GenBank/DDBJ databases">
        <authorList>
            <person name="Nowell W R."/>
        </authorList>
    </citation>
    <scope>NUCLEOTIDE SEQUENCE</scope>
    <source>
        <strain evidence="13">Ploen Becks lab</strain>
    </source>
</reference>
<evidence type="ECO:0000256" key="12">
    <source>
        <dbReference type="SAM" id="Phobius"/>
    </source>
</evidence>
<dbReference type="Gene3D" id="1.10.287.770">
    <property type="entry name" value="YojJ-like"/>
    <property type="match status" value="1"/>
</dbReference>
<evidence type="ECO:0000256" key="2">
    <source>
        <dbReference type="ARBA" id="ARBA00022448"/>
    </source>
</evidence>
<gene>
    <name evidence="13" type="ORF">OXX778_LOCUS3072</name>
</gene>
<dbReference type="InterPro" id="IPR001873">
    <property type="entry name" value="ENaC"/>
</dbReference>
<evidence type="ECO:0000256" key="11">
    <source>
        <dbReference type="RuleBase" id="RU000679"/>
    </source>
</evidence>
<keyword evidence="4 11" id="KW-0812">Transmembrane</keyword>
<comment type="similarity">
    <text evidence="11">Belongs to the amiloride-sensitive sodium channel (TC 1.A.6) family.</text>
</comment>
<evidence type="ECO:0000256" key="10">
    <source>
        <dbReference type="ARBA" id="ARBA00023303"/>
    </source>
</evidence>
<keyword evidence="8 12" id="KW-0472">Membrane</keyword>
<dbReference type="GO" id="GO:0005886">
    <property type="term" value="C:plasma membrane"/>
    <property type="evidence" value="ECO:0007669"/>
    <property type="project" value="TreeGrafter"/>
</dbReference>
<dbReference type="Gene3D" id="2.60.470.10">
    <property type="entry name" value="Acid-sensing ion channels like domains"/>
    <property type="match status" value="1"/>
</dbReference>
<name>A0A813N8X0_9BILA</name>
<evidence type="ECO:0000256" key="1">
    <source>
        <dbReference type="ARBA" id="ARBA00004141"/>
    </source>
</evidence>
<keyword evidence="10 11" id="KW-0407">Ion channel</keyword>
<dbReference type="EMBL" id="CAJNOC010000259">
    <property type="protein sequence ID" value="CAF0734924.1"/>
    <property type="molecule type" value="Genomic_DNA"/>
</dbReference>
<dbReference type="Proteomes" id="UP000663879">
    <property type="component" value="Unassembled WGS sequence"/>
</dbReference>
<keyword evidence="14" id="KW-1185">Reference proteome</keyword>
<dbReference type="OrthoDB" id="6021021at2759"/>
<keyword evidence="3 11" id="KW-0894">Sodium channel</keyword>
<dbReference type="PANTHER" id="PTHR11690:SF248">
    <property type="entry name" value="PICKPOCKET 17, ISOFORM A"/>
    <property type="match status" value="1"/>
</dbReference>
<keyword evidence="7 11" id="KW-0406">Ion transport</keyword>
<accession>A0A813N8X0</accession>
<evidence type="ECO:0000256" key="5">
    <source>
        <dbReference type="ARBA" id="ARBA00022989"/>
    </source>
</evidence>
<evidence type="ECO:0000256" key="6">
    <source>
        <dbReference type="ARBA" id="ARBA00023053"/>
    </source>
</evidence>
<proteinExistence type="inferred from homology"/>
<keyword evidence="6" id="KW-0915">Sodium</keyword>
<feature type="transmembrane region" description="Helical" evidence="12">
    <location>
        <begin position="248"/>
        <end position="274"/>
    </location>
</feature>
<comment type="subcellular location">
    <subcellularLocation>
        <location evidence="1">Membrane</location>
        <topology evidence="1">Multi-pass membrane protein</topology>
    </subcellularLocation>
</comment>
<dbReference type="PRINTS" id="PR01078">
    <property type="entry name" value="AMINACHANNEL"/>
</dbReference>
<organism evidence="13 14">
    <name type="scientific">Brachionus calyciflorus</name>
    <dbReference type="NCBI Taxonomy" id="104777"/>
    <lineage>
        <taxon>Eukaryota</taxon>
        <taxon>Metazoa</taxon>
        <taxon>Spiralia</taxon>
        <taxon>Gnathifera</taxon>
        <taxon>Rotifera</taxon>
        <taxon>Eurotatoria</taxon>
        <taxon>Monogononta</taxon>
        <taxon>Pseudotrocha</taxon>
        <taxon>Ploima</taxon>
        <taxon>Brachionidae</taxon>
        <taxon>Brachionus</taxon>
    </lineage>
</organism>
<keyword evidence="2 11" id="KW-0813">Transport</keyword>
<evidence type="ECO:0000256" key="3">
    <source>
        <dbReference type="ARBA" id="ARBA00022461"/>
    </source>
</evidence>
<evidence type="ECO:0000256" key="4">
    <source>
        <dbReference type="ARBA" id="ARBA00022692"/>
    </source>
</evidence>
<protein>
    <submittedName>
        <fullName evidence="13">Uncharacterized protein</fullName>
    </submittedName>
</protein>
<evidence type="ECO:0000256" key="8">
    <source>
        <dbReference type="ARBA" id="ARBA00023136"/>
    </source>
</evidence>
<dbReference type="GO" id="GO:0015280">
    <property type="term" value="F:ligand-gated sodium channel activity"/>
    <property type="evidence" value="ECO:0007669"/>
    <property type="project" value="TreeGrafter"/>
</dbReference>
<sequence>MELYIGNLDEQQQYTYKAGMRVIIHNQTSIPFSDEQGLDISVGHQTNIGISRTFIDRLPYPYSSCINNFTSKENLRTNQFFLLILEKYPKMTKYSRLYCLKTCLQEFILKYCKCFDFKLPHPNNSSNKAAGCQSVDDVLCVKDAETEFYNGSGINKCYNYCPNECYQVIYDTKINIAKYPSKWYTSILKNSIISSDPFFNFLNTSDYLNLQQTILMVNIYYENMYYTLLKDTPEVTIELLIAYIGGNLGLFMGISLLSLVEFFEFTFNLVYTFVKRRNFYKIRRIKTEELSTQIPEEAKI</sequence>
<comment type="caution">
    <text evidence="13">The sequence shown here is derived from an EMBL/GenBank/DDBJ whole genome shotgun (WGS) entry which is preliminary data.</text>
</comment>
<evidence type="ECO:0000256" key="9">
    <source>
        <dbReference type="ARBA" id="ARBA00023201"/>
    </source>
</evidence>